<evidence type="ECO:0000313" key="2">
    <source>
        <dbReference type="EMBL" id="MBM7631744.1"/>
    </source>
</evidence>
<feature type="domain" description="Phage terminase large subunit C-terminal" evidence="1">
    <location>
        <begin position="27"/>
        <end position="172"/>
    </location>
</feature>
<gene>
    <name evidence="2" type="ORF">JOD17_000836</name>
</gene>
<organism evidence="2 3">
    <name type="scientific">Geomicrobium sediminis</name>
    <dbReference type="NCBI Taxonomy" id="1347788"/>
    <lineage>
        <taxon>Bacteria</taxon>
        <taxon>Bacillati</taxon>
        <taxon>Bacillota</taxon>
        <taxon>Bacilli</taxon>
        <taxon>Bacillales</taxon>
        <taxon>Geomicrobium</taxon>
    </lineage>
</organism>
<dbReference type="InterPro" id="IPR035413">
    <property type="entry name" value="Terminase_L_C"/>
</dbReference>
<evidence type="ECO:0000259" key="1">
    <source>
        <dbReference type="Pfam" id="PF17288"/>
    </source>
</evidence>
<dbReference type="EMBL" id="JAFBEC010000002">
    <property type="protein sequence ID" value="MBM7631744.1"/>
    <property type="molecule type" value="Genomic_DNA"/>
</dbReference>
<dbReference type="InterPro" id="IPR052380">
    <property type="entry name" value="Viral_DNA_packaging_terminase"/>
</dbReference>
<comment type="caution">
    <text evidence="2">The sequence shown here is derived from an EMBL/GenBank/DDBJ whole genome shotgun (WGS) entry which is preliminary data.</text>
</comment>
<accession>A0ABS2P8K5</accession>
<dbReference type="Pfam" id="PF17288">
    <property type="entry name" value="Terminase_3C"/>
    <property type="match status" value="1"/>
</dbReference>
<proteinExistence type="predicted"/>
<sequence length="191" mass="22255">MPFDNLEFRRIEDEEYNNFDNIHQGIDYGFAGDPFAFVRWHFDKKKRTIYAMDEIYDVKLSNRKASEGIKSKGYEDKEILADSAEPKSIDEMKLEHGIKHIKGAKEGPDSVEYGEEWLDDLDAIVIDPKRTPNNIARKFENIDYQTDKDGNVRSKLEDADNYTIDATRYAFSNDMEKRGKLRSRSKTSFGF</sequence>
<dbReference type="PANTHER" id="PTHR39184">
    <property type="match status" value="1"/>
</dbReference>
<reference evidence="2 3" key="1">
    <citation type="submission" date="2021-01" db="EMBL/GenBank/DDBJ databases">
        <title>Genomic Encyclopedia of Type Strains, Phase IV (KMG-IV): sequencing the most valuable type-strain genomes for metagenomic binning, comparative biology and taxonomic classification.</title>
        <authorList>
            <person name="Goeker M."/>
        </authorList>
    </citation>
    <scope>NUCLEOTIDE SEQUENCE [LARGE SCALE GENOMIC DNA]</scope>
    <source>
        <strain evidence="2 3">DSM 25540</strain>
    </source>
</reference>
<dbReference type="PANTHER" id="PTHR39184:SF1">
    <property type="entry name" value="PBSX PHAGE TERMINASE LARGE SUBUNIT"/>
    <property type="match status" value="1"/>
</dbReference>
<dbReference type="Proteomes" id="UP000741863">
    <property type="component" value="Unassembled WGS sequence"/>
</dbReference>
<keyword evidence="3" id="KW-1185">Reference proteome</keyword>
<dbReference type="Gene3D" id="3.30.420.280">
    <property type="match status" value="1"/>
</dbReference>
<evidence type="ECO:0000313" key="3">
    <source>
        <dbReference type="Proteomes" id="UP000741863"/>
    </source>
</evidence>
<name>A0ABS2P8K5_9BACL</name>
<protein>
    <submittedName>
        <fullName evidence="2">Phage terminase large subunit</fullName>
    </submittedName>
</protein>